<dbReference type="InterPro" id="IPR020084">
    <property type="entry name" value="NUDIX_hydrolase_CS"/>
</dbReference>
<dbReference type="HOGENOM" id="CLU_037162_20_3_2"/>
<dbReference type="Gene3D" id="3.90.79.10">
    <property type="entry name" value="Nucleoside Triphosphate Pyrophosphohydrolase"/>
    <property type="match status" value="1"/>
</dbReference>
<protein>
    <recommendedName>
        <fullName evidence="2">Nudix hydrolase domain-containing protein</fullName>
    </recommendedName>
</protein>
<dbReference type="Proteomes" id="UP000027981">
    <property type="component" value="Chromosome"/>
</dbReference>
<feature type="domain" description="Nudix hydrolase" evidence="2">
    <location>
        <begin position="42"/>
        <end position="171"/>
    </location>
</feature>
<name>A0A075LZH8_9EURY</name>
<sequence>MERYTFLVKVPKGYDIEEISREVRAFVEEHFGDEVEITAHKCIGLTVDLVIVYNGGIVLIKRRNYPYKDHWALPGGFVEYGERVEDAAVREAKEETGLNVELLGLVGVYSDPHRDPRGHTVTTAFLAVGRGELKGGDDAKEARVFTFQELKEIPLAFDHAEIINDALKLLEENNAKKLISSLR</sequence>
<dbReference type="SUPFAM" id="SSF55811">
    <property type="entry name" value="Nudix"/>
    <property type="match status" value="1"/>
</dbReference>
<keyword evidence="1" id="KW-0378">Hydrolase</keyword>
<dbReference type="InterPro" id="IPR000086">
    <property type="entry name" value="NUDIX_hydrolase_dom"/>
</dbReference>
<dbReference type="InterPro" id="IPR015797">
    <property type="entry name" value="NUDIX_hydrolase-like_dom_sf"/>
</dbReference>
<evidence type="ECO:0000256" key="1">
    <source>
        <dbReference type="ARBA" id="ARBA00022801"/>
    </source>
</evidence>
<reference evidence="4" key="1">
    <citation type="submission" date="2013-06" db="EMBL/GenBank/DDBJ databases">
        <title>Complete Genome Sequence of Hyperthermophilic Palaeococcus pacificus DY20341T, Isolated from a Deep-Sea Hydrothermal Sediments.</title>
        <authorList>
            <person name="Zeng X."/>
            <person name="Shao Z."/>
        </authorList>
    </citation>
    <scope>NUCLEOTIDE SEQUENCE [LARGE SCALE GENOMIC DNA]</scope>
    <source>
        <strain evidence="4">DY20341</strain>
    </source>
</reference>
<evidence type="ECO:0000259" key="2">
    <source>
        <dbReference type="PROSITE" id="PS51462"/>
    </source>
</evidence>
<dbReference type="PANTHER" id="PTHR43736">
    <property type="entry name" value="ADP-RIBOSE PYROPHOSPHATASE"/>
    <property type="match status" value="1"/>
</dbReference>
<gene>
    <name evidence="3" type="ORF">PAP_08050</name>
</gene>
<dbReference type="GO" id="GO:0016787">
    <property type="term" value="F:hydrolase activity"/>
    <property type="evidence" value="ECO:0007669"/>
    <property type="project" value="UniProtKB-KW"/>
</dbReference>
<dbReference type="eggNOG" id="arCOG01075">
    <property type="taxonomic scope" value="Archaea"/>
</dbReference>
<proteinExistence type="predicted"/>
<dbReference type="PROSITE" id="PS51462">
    <property type="entry name" value="NUDIX"/>
    <property type="match status" value="1"/>
</dbReference>
<evidence type="ECO:0000313" key="3">
    <source>
        <dbReference type="EMBL" id="AIF69998.1"/>
    </source>
</evidence>
<accession>A0A075LZH8</accession>
<dbReference type="PRINTS" id="PR00502">
    <property type="entry name" value="NUDIXFAMILY"/>
</dbReference>
<evidence type="ECO:0000313" key="4">
    <source>
        <dbReference type="Proteomes" id="UP000027981"/>
    </source>
</evidence>
<dbReference type="OrthoDB" id="40462at2157"/>
<dbReference type="CDD" id="cd18873">
    <property type="entry name" value="NUDIX_NadM_like"/>
    <property type="match status" value="1"/>
</dbReference>
<dbReference type="AlphaFoldDB" id="A0A075LZH8"/>
<organism evidence="3 4">
    <name type="scientific">Palaeococcus pacificus DY20341</name>
    <dbReference type="NCBI Taxonomy" id="1343739"/>
    <lineage>
        <taxon>Archaea</taxon>
        <taxon>Methanobacteriati</taxon>
        <taxon>Methanobacteriota</taxon>
        <taxon>Thermococci</taxon>
        <taxon>Thermococcales</taxon>
        <taxon>Thermococcaceae</taxon>
        <taxon>Palaeococcus</taxon>
    </lineage>
</organism>
<dbReference type="STRING" id="1343739.PAP_08050"/>
<dbReference type="PROSITE" id="PS00893">
    <property type="entry name" value="NUDIX_BOX"/>
    <property type="match status" value="1"/>
</dbReference>
<dbReference type="GeneID" id="24842711"/>
<dbReference type="KEGG" id="ppac:PAP_08050"/>
<dbReference type="PANTHER" id="PTHR43736:SF1">
    <property type="entry name" value="DIHYDRONEOPTERIN TRIPHOSPHATE DIPHOSPHATASE"/>
    <property type="match status" value="1"/>
</dbReference>
<dbReference type="RefSeq" id="WP_048165495.1">
    <property type="nucleotide sequence ID" value="NZ_CP006019.1"/>
</dbReference>
<reference evidence="3 4" key="2">
    <citation type="journal article" date="2015" name="Genome Announc.">
        <title>Complete Genome Sequence of Hyperthermophilic Piezophilic Archaeon Palaeococcus pacificus DY20341T, Isolated from Deep-Sea Hydrothermal Sediments.</title>
        <authorList>
            <person name="Zeng X."/>
            <person name="Jebbar M."/>
            <person name="Shao Z."/>
        </authorList>
    </citation>
    <scope>NUCLEOTIDE SEQUENCE [LARGE SCALE GENOMIC DNA]</scope>
    <source>
        <strain evidence="3 4">DY20341</strain>
    </source>
</reference>
<dbReference type="EMBL" id="CP006019">
    <property type="protein sequence ID" value="AIF69998.1"/>
    <property type="molecule type" value="Genomic_DNA"/>
</dbReference>
<keyword evidence="4" id="KW-1185">Reference proteome</keyword>
<dbReference type="Pfam" id="PF00293">
    <property type="entry name" value="NUDIX"/>
    <property type="match status" value="1"/>
</dbReference>
<dbReference type="InterPro" id="IPR020476">
    <property type="entry name" value="Nudix_hydrolase"/>
</dbReference>